<evidence type="ECO:0000313" key="2">
    <source>
        <dbReference type="EnsemblPlants" id="PGSC0003DMT400088533"/>
    </source>
</evidence>
<accession>M1DG65</accession>
<dbReference type="AlphaFoldDB" id="M1DG65"/>
<feature type="region of interest" description="Disordered" evidence="1">
    <location>
        <begin position="103"/>
        <end position="126"/>
    </location>
</feature>
<reference evidence="3" key="1">
    <citation type="journal article" date="2011" name="Nature">
        <title>Genome sequence and analysis of the tuber crop potato.</title>
        <authorList>
            <consortium name="The Potato Genome Sequencing Consortium"/>
        </authorList>
    </citation>
    <scope>NUCLEOTIDE SEQUENCE [LARGE SCALE GENOMIC DNA]</scope>
    <source>
        <strain evidence="3">cv. DM1-3 516 R44</strain>
    </source>
</reference>
<organism evidence="2 3">
    <name type="scientific">Solanum tuberosum</name>
    <name type="common">Potato</name>
    <dbReference type="NCBI Taxonomy" id="4113"/>
    <lineage>
        <taxon>Eukaryota</taxon>
        <taxon>Viridiplantae</taxon>
        <taxon>Streptophyta</taxon>
        <taxon>Embryophyta</taxon>
        <taxon>Tracheophyta</taxon>
        <taxon>Spermatophyta</taxon>
        <taxon>Magnoliopsida</taxon>
        <taxon>eudicotyledons</taxon>
        <taxon>Gunneridae</taxon>
        <taxon>Pentapetalae</taxon>
        <taxon>asterids</taxon>
        <taxon>lamiids</taxon>
        <taxon>Solanales</taxon>
        <taxon>Solanaceae</taxon>
        <taxon>Solanoideae</taxon>
        <taxon>Solaneae</taxon>
        <taxon>Solanum</taxon>
    </lineage>
</organism>
<protein>
    <recommendedName>
        <fullName evidence="4">Integrase core domain containing protein</fullName>
    </recommendedName>
</protein>
<name>M1DG65_SOLTU</name>
<proteinExistence type="predicted"/>
<sequence>MSSDPFDVTPSNHLPHRVLPNPPVNVGIQMAIQIEVAELIGESPIISLGLPSFTDPKLKLGWIKRRMAQPRVAGRNQLPQKWARGIVINEEIVAPRATVSKLCPKGGKGKGKGHVQPTPTEGSSDIEGVYSTHLTISESEGHSNGSSPASVSKMENDQLLQLSRAELCSKSMKDPSRILVPPTPHPPLAPSQVVVQAPPFV</sequence>
<dbReference type="Proteomes" id="UP000011115">
    <property type="component" value="Unassembled WGS sequence"/>
</dbReference>
<dbReference type="PaxDb" id="4113-PGSC0003DMT400088533"/>
<reference evidence="2" key="2">
    <citation type="submission" date="2015-06" db="UniProtKB">
        <authorList>
            <consortium name="EnsemblPlants"/>
        </authorList>
    </citation>
    <scope>IDENTIFICATION</scope>
    <source>
        <strain evidence="2">DM1-3 516 R44</strain>
    </source>
</reference>
<evidence type="ECO:0000313" key="3">
    <source>
        <dbReference type="Proteomes" id="UP000011115"/>
    </source>
</evidence>
<dbReference type="Gramene" id="PGSC0003DMT400088533">
    <property type="protein sequence ID" value="PGSC0003DMT400088533"/>
    <property type="gene ID" value="PGSC0003DMG400038104"/>
</dbReference>
<keyword evidence="3" id="KW-1185">Reference proteome</keyword>
<dbReference type="InParanoid" id="M1DG65"/>
<evidence type="ECO:0008006" key="4">
    <source>
        <dbReference type="Google" id="ProtNLM"/>
    </source>
</evidence>
<dbReference type="EnsemblPlants" id="PGSC0003DMT400088533">
    <property type="protein sequence ID" value="PGSC0003DMT400088533"/>
    <property type="gene ID" value="PGSC0003DMG400038104"/>
</dbReference>
<dbReference type="HOGENOM" id="CLU_1362499_0_0_1"/>
<evidence type="ECO:0000256" key="1">
    <source>
        <dbReference type="SAM" id="MobiDB-lite"/>
    </source>
</evidence>